<dbReference type="InterPro" id="IPR034164">
    <property type="entry name" value="Pepsin-like_dom"/>
</dbReference>
<feature type="domain" description="Peptidase A1" evidence="2">
    <location>
        <begin position="1"/>
        <end position="217"/>
    </location>
</feature>
<organism evidence="5">
    <name type="scientific">Thelazia callipaeda</name>
    <name type="common">Oriental eyeworm</name>
    <name type="synonym">Parasitic nematode</name>
    <dbReference type="NCBI Taxonomy" id="103827"/>
    <lineage>
        <taxon>Eukaryota</taxon>
        <taxon>Metazoa</taxon>
        <taxon>Ecdysozoa</taxon>
        <taxon>Nematoda</taxon>
        <taxon>Chromadorea</taxon>
        <taxon>Rhabditida</taxon>
        <taxon>Spirurina</taxon>
        <taxon>Spiruromorpha</taxon>
        <taxon>Thelazioidea</taxon>
        <taxon>Thelaziidae</taxon>
        <taxon>Thelazia</taxon>
    </lineage>
</organism>
<dbReference type="InterPro" id="IPR021109">
    <property type="entry name" value="Peptidase_aspartic_dom_sf"/>
</dbReference>
<dbReference type="PROSITE" id="PS51767">
    <property type="entry name" value="PEPTIDASE_A1"/>
    <property type="match status" value="1"/>
</dbReference>
<dbReference type="EMBL" id="UYYF01004530">
    <property type="protein sequence ID" value="VDN05109.1"/>
    <property type="molecule type" value="Genomic_DNA"/>
</dbReference>
<name>A0A0N5D3X1_THECL</name>
<sequence length="217" mass="24548">MTRKNKWCKGFLGFDVLKFANLTYPQQGFGLVTSLSKEYIFYPLDGFFGLGWQALAFHEIIPPIQNVLGKLDQPVFTIYLRKNFKPSEENEGGLITYGGTDPEHCSSDINWLPLSSLTYWQFLQTGQHMLFFSFSVGRTSSNTWHEAISDTATSWIILPLYEYKIILHELGAVYTYGMTTVPCNITQTAPPISLIIGEKAFAIPAEDYVIDVSYNIS</sequence>
<evidence type="ECO:0000259" key="2">
    <source>
        <dbReference type="PROSITE" id="PS51767"/>
    </source>
</evidence>
<dbReference type="SUPFAM" id="SSF50630">
    <property type="entry name" value="Acid proteases"/>
    <property type="match status" value="1"/>
</dbReference>
<evidence type="ECO:0000313" key="3">
    <source>
        <dbReference type="EMBL" id="VDN05109.1"/>
    </source>
</evidence>
<reference evidence="5" key="1">
    <citation type="submission" date="2017-02" db="UniProtKB">
        <authorList>
            <consortium name="WormBaseParasite"/>
        </authorList>
    </citation>
    <scope>IDENTIFICATION</scope>
</reference>
<dbReference type="OMA" id="TWHEAIS"/>
<evidence type="ECO:0000313" key="4">
    <source>
        <dbReference type="Proteomes" id="UP000276776"/>
    </source>
</evidence>
<dbReference type="Pfam" id="PF00026">
    <property type="entry name" value="Asp"/>
    <property type="match status" value="1"/>
</dbReference>
<dbReference type="OrthoDB" id="5853681at2759"/>
<dbReference type="CDD" id="cd05471">
    <property type="entry name" value="pepsin_like"/>
    <property type="match status" value="1"/>
</dbReference>
<gene>
    <name evidence="3" type="ORF">TCLT_LOCUS7632</name>
</gene>
<dbReference type="GO" id="GO:0006508">
    <property type="term" value="P:proteolysis"/>
    <property type="evidence" value="ECO:0007669"/>
    <property type="project" value="InterPro"/>
</dbReference>
<dbReference type="Proteomes" id="UP000276776">
    <property type="component" value="Unassembled WGS sequence"/>
</dbReference>
<dbReference type="InterPro" id="IPR001461">
    <property type="entry name" value="Aspartic_peptidase_A1"/>
</dbReference>
<keyword evidence="4" id="KW-1185">Reference proteome</keyword>
<reference evidence="3 4" key="2">
    <citation type="submission" date="2018-11" db="EMBL/GenBank/DDBJ databases">
        <authorList>
            <consortium name="Pathogen Informatics"/>
        </authorList>
    </citation>
    <scope>NUCLEOTIDE SEQUENCE [LARGE SCALE GENOMIC DNA]</scope>
</reference>
<protein>
    <submittedName>
        <fullName evidence="5">Peptidase A1 domain-containing protein</fullName>
    </submittedName>
</protein>
<dbReference type="WBParaSite" id="TCLT_0000764301-mRNA-1">
    <property type="protein sequence ID" value="TCLT_0000764301-mRNA-1"/>
    <property type="gene ID" value="TCLT_0000764301"/>
</dbReference>
<comment type="similarity">
    <text evidence="1">Belongs to the peptidase A1 family.</text>
</comment>
<dbReference type="InterPro" id="IPR033121">
    <property type="entry name" value="PEPTIDASE_A1"/>
</dbReference>
<dbReference type="AlphaFoldDB" id="A0A0N5D3X1"/>
<dbReference type="GO" id="GO:0004190">
    <property type="term" value="F:aspartic-type endopeptidase activity"/>
    <property type="evidence" value="ECO:0007669"/>
    <property type="project" value="InterPro"/>
</dbReference>
<evidence type="ECO:0000256" key="1">
    <source>
        <dbReference type="ARBA" id="ARBA00007447"/>
    </source>
</evidence>
<proteinExistence type="inferred from homology"/>
<dbReference type="STRING" id="103827.A0A0N5D3X1"/>
<evidence type="ECO:0000313" key="5">
    <source>
        <dbReference type="WBParaSite" id="TCLT_0000764301-mRNA-1"/>
    </source>
</evidence>
<dbReference type="GO" id="GO:0005764">
    <property type="term" value="C:lysosome"/>
    <property type="evidence" value="ECO:0007669"/>
    <property type="project" value="TreeGrafter"/>
</dbReference>
<dbReference type="PANTHER" id="PTHR47966:SF8">
    <property type="entry name" value="ASPARTIC PROTEASE 1-RELATED"/>
    <property type="match status" value="1"/>
</dbReference>
<accession>A0A0N5D3X1</accession>
<dbReference type="Gene3D" id="2.40.70.10">
    <property type="entry name" value="Acid Proteases"/>
    <property type="match status" value="2"/>
</dbReference>
<dbReference type="PANTHER" id="PTHR47966">
    <property type="entry name" value="BETA-SITE APP-CLEAVING ENZYME, ISOFORM A-RELATED"/>
    <property type="match status" value="1"/>
</dbReference>